<evidence type="ECO:0008006" key="4">
    <source>
        <dbReference type="Google" id="ProtNLM"/>
    </source>
</evidence>
<feature type="transmembrane region" description="Helical" evidence="1">
    <location>
        <begin position="331"/>
        <end position="349"/>
    </location>
</feature>
<name>A0A4Q9YSI3_9FLAO</name>
<feature type="transmembrane region" description="Helical" evidence="1">
    <location>
        <begin position="191"/>
        <end position="209"/>
    </location>
</feature>
<evidence type="ECO:0000313" key="2">
    <source>
        <dbReference type="EMBL" id="TBX66367.1"/>
    </source>
</evidence>
<dbReference type="RefSeq" id="WP_131476666.1">
    <property type="nucleotide sequence ID" value="NZ_SJPE01000014.1"/>
</dbReference>
<feature type="transmembrane region" description="Helical" evidence="1">
    <location>
        <begin position="154"/>
        <end position="179"/>
    </location>
</feature>
<dbReference type="OrthoDB" id="975915at2"/>
<dbReference type="EMBL" id="SJPE01000014">
    <property type="protein sequence ID" value="TBX66367.1"/>
    <property type="molecule type" value="Genomic_DNA"/>
</dbReference>
<evidence type="ECO:0000313" key="3">
    <source>
        <dbReference type="Proteomes" id="UP000293300"/>
    </source>
</evidence>
<feature type="transmembrane region" description="Helical" evidence="1">
    <location>
        <begin position="300"/>
        <end position="319"/>
    </location>
</feature>
<evidence type="ECO:0000256" key="1">
    <source>
        <dbReference type="SAM" id="Phobius"/>
    </source>
</evidence>
<feature type="transmembrane region" description="Helical" evidence="1">
    <location>
        <begin position="131"/>
        <end position="148"/>
    </location>
</feature>
<keyword evidence="3" id="KW-1185">Reference proteome</keyword>
<dbReference type="Proteomes" id="UP000293300">
    <property type="component" value="Unassembled WGS sequence"/>
</dbReference>
<dbReference type="AlphaFoldDB" id="A0A4Q9YSI3"/>
<keyword evidence="1" id="KW-0812">Transmembrane</keyword>
<feature type="transmembrane region" description="Helical" evidence="1">
    <location>
        <begin position="46"/>
        <end position="65"/>
    </location>
</feature>
<proteinExistence type="predicted"/>
<organism evidence="2 3">
    <name type="scientific">Flavobacterium silvisoli</name>
    <dbReference type="NCBI Taxonomy" id="2529433"/>
    <lineage>
        <taxon>Bacteria</taxon>
        <taxon>Pseudomonadati</taxon>
        <taxon>Bacteroidota</taxon>
        <taxon>Flavobacteriia</taxon>
        <taxon>Flavobacteriales</taxon>
        <taxon>Flavobacteriaceae</taxon>
        <taxon>Flavobacterium</taxon>
    </lineage>
</organism>
<comment type="caution">
    <text evidence="2">The sequence shown here is derived from an EMBL/GenBank/DDBJ whole genome shotgun (WGS) entry which is preliminary data.</text>
</comment>
<reference evidence="2 3" key="1">
    <citation type="submission" date="2019-02" db="EMBL/GenBank/DDBJ databases">
        <title>Flavobacterium sp. RD-2-33 isolated from forest soil.</title>
        <authorList>
            <person name="Chaudhary D.K."/>
        </authorList>
    </citation>
    <scope>NUCLEOTIDE SEQUENCE [LARGE SCALE GENOMIC DNA]</scope>
    <source>
        <strain evidence="2 3">RD-2-33</strain>
    </source>
</reference>
<keyword evidence="1" id="KW-1133">Transmembrane helix</keyword>
<protein>
    <recommendedName>
        <fullName evidence="4">Glycosyltransferase RgtA/B/C/D-like domain-containing protein</fullName>
    </recommendedName>
</protein>
<feature type="transmembrane region" description="Helical" evidence="1">
    <location>
        <begin position="7"/>
        <end position="26"/>
    </location>
</feature>
<feature type="transmembrane region" description="Helical" evidence="1">
    <location>
        <begin position="103"/>
        <end position="124"/>
    </location>
</feature>
<gene>
    <name evidence="2" type="ORF">EZL74_10990</name>
</gene>
<feature type="transmembrane region" description="Helical" evidence="1">
    <location>
        <begin position="277"/>
        <end position="294"/>
    </location>
</feature>
<feature type="transmembrane region" description="Helical" evidence="1">
    <location>
        <begin position="72"/>
        <end position="91"/>
    </location>
</feature>
<accession>A0A4Q9YSI3</accession>
<sequence>MKKSTFTIVLFFYHLVFVLISYQYYVTKGGDAPLYWHTTNYSHHKSWVYFLNYGTDFILFLNYPFIKLGLPLWFGFLLYGCIGFFGILKWMQWAEQVLGSPVSYKGINILWVVLLFPSLHFWTAALGKEPLVFWGIASVFYALTIQKYNTFSFIAGSLLLIVIRPHVALMLLLAAVLIFVFQKKYSLRFRLILATAAVSVFGALCYMVLQITKIRYLDWNRIRYYNEYSILSFKNSGGYVPMLDYTYFYRLFSFNFRPLFFEVQSVFGFFSAAENTLLLLLYGLALLIVIRYYPKIAFPAWMQITFLFVLIASLLYIQRYANFGIFMRTKIMYQPFAVIALFCIIKQGLSLRKTTT</sequence>
<keyword evidence="1" id="KW-0472">Membrane</keyword>